<feature type="region of interest" description="Disordered" evidence="1">
    <location>
        <begin position="323"/>
        <end position="370"/>
    </location>
</feature>
<dbReference type="Pfam" id="PF11271">
    <property type="entry name" value="PorA"/>
    <property type="match status" value="1"/>
</dbReference>
<feature type="transmembrane region" description="Helical" evidence="2">
    <location>
        <begin position="297"/>
        <end position="318"/>
    </location>
</feature>
<proteinExistence type="predicted"/>
<dbReference type="AlphaFoldDB" id="A0A418QAJ3"/>
<keyword evidence="4" id="KW-1185">Reference proteome</keyword>
<reference evidence="3 4" key="1">
    <citation type="submission" date="2018-09" db="EMBL/GenBank/DDBJ databases">
        <title>Optimization and identification of Corynebacterium falsenii FN1-14 from fish paste.</title>
        <authorList>
            <person name="Daroonpunt R."/>
            <person name="Tanasupawat S."/>
        </authorList>
    </citation>
    <scope>NUCLEOTIDE SEQUENCE [LARGE SCALE GENOMIC DNA]</scope>
    <source>
        <strain evidence="3 4">FN1-14</strain>
    </source>
</reference>
<dbReference type="EMBL" id="QXJK01000001">
    <property type="protein sequence ID" value="RIX36933.1"/>
    <property type="molecule type" value="Genomic_DNA"/>
</dbReference>
<dbReference type="InterPro" id="IPR021424">
    <property type="entry name" value="PorA"/>
</dbReference>
<evidence type="ECO:0000313" key="3">
    <source>
        <dbReference type="EMBL" id="RIX36933.1"/>
    </source>
</evidence>
<name>A0A418QAJ3_9CORY</name>
<gene>
    <name evidence="3" type="ORF">D3M95_01645</name>
</gene>
<comment type="caution">
    <text evidence="3">The sequence shown here is derived from an EMBL/GenBank/DDBJ whole genome shotgun (WGS) entry which is preliminary data.</text>
</comment>
<evidence type="ECO:0000313" key="4">
    <source>
        <dbReference type="Proteomes" id="UP000285278"/>
    </source>
</evidence>
<protein>
    <submittedName>
        <fullName evidence="3">DUF3068 domain-containing protein</fullName>
    </submittedName>
</protein>
<dbReference type="STRING" id="1451189.CFAL_10325"/>
<dbReference type="Proteomes" id="UP000285278">
    <property type="component" value="Unassembled WGS sequence"/>
</dbReference>
<keyword evidence="2" id="KW-0812">Transmembrane</keyword>
<keyword evidence="2" id="KW-0472">Membrane</keyword>
<evidence type="ECO:0000256" key="2">
    <source>
        <dbReference type="SAM" id="Phobius"/>
    </source>
</evidence>
<accession>A0A418QAJ3</accession>
<organism evidence="3 4">
    <name type="scientific">Corynebacterium falsenii</name>
    <dbReference type="NCBI Taxonomy" id="108486"/>
    <lineage>
        <taxon>Bacteria</taxon>
        <taxon>Bacillati</taxon>
        <taxon>Actinomycetota</taxon>
        <taxon>Actinomycetes</taxon>
        <taxon>Mycobacteriales</taxon>
        <taxon>Corynebacteriaceae</taxon>
        <taxon>Corynebacterium</taxon>
    </lineage>
</organism>
<sequence>MKRKSRIIAVFTLLAGVAMFTTGLLLPKVVSKDKPIPLNLAATTLTLTDPAATIGPAFRPNGKEETITAPVNRQFNISLGQPATEETASARMGVSTARTDVKDDLQSLLSAEVWSFTIDRLTGDAEGDAKVQDTPAAPPAEVPIDGLWAKFPQWTEQKTYPYFDATLRRTVPAEFKGTVNRVNSQGQDVELYVFRQEIEPTNVAKLYNGFRNKTAVDQDGTLVEGYLFHSGWREILVEPRTGLMVGVEEKIDDVYRDRDGKELQPLLRFHGKTRQGIQEAMLTQAMDTSGQRETTKVSVVLMVAGVIIAAISLFVVLWPRKKRANGADDPDGTDGTDVIGGTDGTGEEHETQDTKDAHDSERGGAGDGRA</sequence>
<feature type="compositionally biased region" description="Basic and acidic residues" evidence="1">
    <location>
        <begin position="346"/>
        <end position="370"/>
    </location>
</feature>
<keyword evidence="2" id="KW-1133">Transmembrane helix</keyword>
<evidence type="ECO:0000256" key="1">
    <source>
        <dbReference type="SAM" id="MobiDB-lite"/>
    </source>
</evidence>
<dbReference type="RefSeq" id="WP_119664204.1">
    <property type="nucleotide sequence ID" value="NZ_QXJK01000001.1"/>
</dbReference>
<dbReference type="OrthoDB" id="153031at2"/>